<name>A0AAV7XRN0_9NEOP</name>
<dbReference type="Pfam" id="PF21787">
    <property type="entry name" value="TNP-like_RNaseH_N"/>
    <property type="match status" value="1"/>
</dbReference>
<accession>A0AAV7XRN0</accession>
<dbReference type="EMBL" id="JAPTSV010000004">
    <property type="protein sequence ID" value="KAJ1528931.1"/>
    <property type="molecule type" value="Genomic_DNA"/>
</dbReference>
<keyword evidence="3" id="KW-1185">Reference proteome</keyword>
<evidence type="ECO:0000313" key="2">
    <source>
        <dbReference type="EMBL" id="KAJ1528931.1"/>
    </source>
</evidence>
<comment type="caution">
    <text evidence="2">The sequence shown here is derived from an EMBL/GenBank/DDBJ whole genome shotgun (WGS) entry which is preliminary data.</text>
</comment>
<dbReference type="Proteomes" id="UP001075354">
    <property type="component" value="Chromosome 4"/>
</dbReference>
<evidence type="ECO:0000313" key="3">
    <source>
        <dbReference type="Proteomes" id="UP001075354"/>
    </source>
</evidence>
<organism evidence="2 3">
    <name type="scientific">Megalurothrips usitatus</name>
    <name type="common">bean blossom thrips</name>
    <dbReference type="NCBI Taxonomy" id="439358"/>
    <lineage>
        <taxon>Eukaryota</taxon>
        <taxon>Metazoa</taxon>
        <taxon>Ecdysozoa</taxon>
        <taxon>Arthropoda</taxon>
        <taxon>Hexapoda</taxon>
        <taxon>Insecta</taxon>
        <taxon>Pterygota</taxon>
        <taxon>Neoptera</taxon>
        <taxon>Paraneoptera</taxon>
        <taxon>Thysanoptera</taxon>
        <taxon>Terebrantia</taxon>
        <taxon>Thripoidea</taxon>
        <taxon>Thripidae</taxon>
        <taxon>Megalurothrips</taxon>
    </lineage>
</organism>
<sequence>MLPHYFMPIVDNGGLHVLMVGRKQSKAVQRSVFVSPSGSVKFEVHGKEYRGNEVLRGVPIEKPLSNENLGYFCDRIVKIVSNLRMLEICAGMNKEEFKEAWPVTAGGFIDNDTFKECRYIETFRSKKCSLLVEAKRWRCKDCIKLQPYLKRKLEALKTEEPHQNTNTRFLSDKQKNARLAQKQKTIKHQSLIIDRLQARMKQLIAQEGVKVEESLYKDLTEVLQSGDLSPVQSLFLQQQLKAINCKKSCGMRWHPTLIRLALSIYLKSPSAYNELQKVFEPEIATKVMAFMVRGVSSKVKDVIASYPVLNPSPKQIYLWTWDVIGALERSGIRVIALICDGAPTNRSFIKLHQPITEVHSGVILDTVNKHAPHRPLFFFSDVPHLIKTIRNALYNSRLKKKGTRFLKKNGEPLTSELVEFLSRTNDWFDLLNGAFSSQGVRTNNRRLDPYTQKDIDDFENNVPSSRFKELYGYLDYLTEWREEVAMKKQQAAEMSMMSDLGVEALDGESSFHALEESRHEGEVEGSKNLLPHQTQLGIEMSTRAFMGTVTYLIKHGVTFINARVFQQDPLEQNFGKQRMAGGGSNNPNVAQYFFKQRNISTIGQLAAAKRKSAGNTEVVDEGTDNGINAEPLLKRECKRNFHLGQQ</sequence>
<protein>
    <recommendedName>
        <fullName evidence="1">Transposable element P transposase-like RNase H domain-containing protein</fullName>
    </recommendedName>
</protein>
<evidence type="ECO:0000259" key="1">
    <source>
        <dbReference type="Pfam" id="PF21787"/>
    </source>
</evidence>
<gene>
    <name evidence="2" type="ORF">ONE63_007300</name>
</gene>
<reference evidence="2" key="1">
    <citation type="submission" date="2022-12" db="EMBL/GenBank/DDBJ databases">
        <title>Chromosome-level genome assembly of the bean flower thrips Megalurothrips usitatus.</title>
        <authorList>
            <person name="Ma L."/>
            <person name="Liu Q."/>
            <person name="Li H."/>
            <person name="Cai W."/>
        </authorList>
    </citation>
    <scope>NUCLEOTIDE SEQUENCE</scope>
    <source>
        <strain evidence="2">Cailab_2022a</strain>
    </source>
</reference>
<dbReference type="InterPro" id="IPR048365">
    <property type="entry name" value="TNP-like_RNaseH_N"/>
</dbReference>
<feature type="domain" description="Transposable element P transposase-like RNase H" evidence="1">
    <location>
        <begin position="280"/>
        <end position="351"/>
    </location>
</feature>
<proteinExistence type="predicted"/>
<dbReference type="AlphaFoldDB" id="A0AAV7XRN0"/>